<feature type="compositionally biased region" description="Basic and acidic residues" evidence="1">
    <location>
        <begin position="851"/>
        <end position="862"/>
    </location>
</feature>
<dbReference type="SMART" id="SM00325">
    <property type="entry name" value="RhoGEF"/>
    <property type="match status" value="1"/>
</dbReference>
<feature type="compositionally biased region" description="Polar residues" evidence="1">
    <location>
        <begin position="7"/>
        <end position="19"/>
    </location>
</feature>
<evidence type="ECO:0000259" key="2">
    <source>
        <dbReference type="PROSITE" id="PS50010"/>
    </source>
</evidence>
<feature type="region of interest" description="Disordered" evidence="1">
    <location>
        <begin position="819"/>
        <end position="862"/>
    </location>
</feature>
<dbReference type="InterPro" id="IPR040181">
    <property type="entry name" value="PKHG5/7"/>
</dbReference>
<comment type="caution">
    <text evidence="3">The sequence shown here is derived from an EMBL/GenBank/DDBJ whole genome shotgun (WGS) entry which is preliminary data.</text>
</comment>
<dbReference type="SUPFAM" id="SSF48065">
    <property type="entry name" value="DBL homology domain (DH-domain)"/>
    <property type="match status" value="1"/>
</dbReference>
<gene>
    <name evidence="3" type="ORF">SKAU_G00225310</name>
</gene>
<feature type="compositionally biased region" description="Basic and acidic residues" evidence="1">
    <location>
        <begin position="568"/>
        <end position="581"/>
    </location>
</feature>
<accession>A0A9Q1IVX5</accession>
<dbReference type="GO" id="GO:0043542">
    <property type="term" value="P:endothelial cell migration"/>
    <property type="evidence" value="ECO:0007669"/>
    <property type="project" value="TreeGrafter"/>
</dbReference>
<evidence type="ECO:0000313" key="4">
    <source>
        <dbReference type="Proteomes" id="UP001152622"/>
    </source>
</evidence>
<dbReference type="CDD" id="cd00160">
    <property type="entry name" value="RhoGEF"/>
    <property type="match status" value="1"/>
</dbReference>
<dbReference type="GO" id="GO:0030139">
    <property type="term" value="C:endocytic vesicle"/>
    <property type="evidence" value="ECO:0007669"/>
    <property type="project" value="TreeGrafter"/>
</dbReference>
<dbReference type="InterPro" id="IPR011993">
    <property type="entry name" value="PH-like_dom_sf"/>
</dbReference>
<dbReference type="Pfam" id="PF00621">
    <property type="entry name" value="RhoGEF"/>
    <property type="match status" value="1"/>
</dbReference>
<feature type="compositionally biased region" description="Basic and acidic residues" evidence="1">
    <location>
        <begin position="1005"/>
        <end position="1019"/>
    </location>
</feature>
<feature type="compositionally biased region" description="Basic and acidic residues" evidence="1">
    <location>
        <begin position="951"/>
        <end position="960"/>
    </location>
</feature>
<feature type="region of interest" description="Disordered" evidence="1">
    <location>
        <begin position="639"/>
        <end position="661"/>
    </location>
</feature>
<dbReference type="AlphaFoldDB" id="A0A9Q1IVX5"/>
<dbReference type="SUPFAM" id="SSF50729">
    <property type="entry name" value="PH domain-like"/>
    <property type="match status" value="1"/>
</dbReference>
<dbReference type="GO" id="GO:0007266">
    <property type="term" value="P:Rho protein signal transduction"/>
    <property type="evidence" value="ECO:0007669"/>
    <property type="project" value="TreeGrafter"/>
</dbReference>
<evidence type="ECO:0000256" key="1">
    <source>
        <dbReference type="SAM" id="MobiDB-lite"/>
    </source>
</evidence>
<dbReference type="PANTHER" id="PTHR13217">
    <property type="entry name" value="PLECKSTRIN HOMOLOGY DOMAIN-CONTAINING FAMILY G MEMBER 7"/>
    <property type="match status" value="1"/>
</dbReference>
<dbReference type="Gene3D" id="2.30.29.30">
    <property type="entry name" value="Pleckstrin-homology domain (PH domain)/Phosphotyrosine-binding domain (PTB)"/>
    <property type="match status" value="1"/>
</dbReference>
<sequence>MDPGNPSPSSKPANLNTRGSDAAQIEEVVPNTQALVQWDPGRDAEVETAWASGKEIESAVDGVIPTALIQTNHKVAADKQRFNTVGYQKKQKFSVVPEFATVSKAASGNVKPRGALRQGLFNQGPSEKAATPELAALKQTLESFHLPALPDWKRGGEGGGGGGTDVTLEENWTQIVHSHLTMGKAQKHQQEALWELIHTELNYIKKLTIVNDLVIAALGDLRKNGFLSEVTPEHLFSNLPSILQAHYLFWQEVVLPMVQEVRETGRPFDPVKLEGGCMQFSERFAPYRQYCWEEERIVDFTRKQASNPQFQTYVEWVESCPLVGRMRLGDMQAKPHQRITKYPLLLKEILKSTQDPVTQYSVRRMLANVNSFLDNINEYMTFKDDELSLSQSAQRVDGYEAVETIGEEIDKHIREFCCFDLTSPIRGLGPGDIRKLLLEETLKIRDKKDNKLEAVALLFSDVLLVTKVQRKSEKLKVVRPPLALERTRCAALKDSCSFLLVEMSELGCAVNVYTVITPSPDSCSSWVSNILKAQESLATRREREMSHRLGEFRQVGVQIEKQALAPSEAERVSEERYEHVNQPEVETAISSGHKPKKEASKKPSANGTLQLPEAEKTLPSQLKNSKLAGRYIPISRSARGNFAMGPSKGQNRQSWKNGVEKEVSGSAQIEFGIKERRVTWNRTKPYFPNPTKHGITPTNSIKSQSNSSHSTLLGKGWNPEMMSLASSQGEKFNMDTLALESTSQENPLQGKFTRRYSKDQLWDQSSRRDSSISQSEDDFLMESGKFSRNLYSPCLRRRRPVDVQHNRSAQVLRKGSLDSGDAVFVPNANSSSNSDSDCNQSLRRTAHQPTHKPDSLSHLRPDLRSRRVNHNALWNGAAQRGSPEPLTIFEPELPSGMPEQNSQKRPKYKAQRSVSIPDMINQAGTSEVSQSFQPERCAQRHTSSLESVLARARERGKDREGEEENAGRTWRRYLSMSNSPALSPKEPGVGLYKDHTPTGAQEGGAGKEREEESDEERKYSSSFPFPDGASVDWSGWCVDDNEVMVFLVPDDSGGRVVAGGSRMLTLSDLQRISRQEDGECSEV</sequence>
<feature type="domain" description="DH" evidence="2">
    <location>
        <begin position="188"/>
        <end position="379"/>
    </location>
</feature>
<dbReference type="EMBL" id="JAINUF010000007">
    <property type="protein sequence ID" value="KAJ8354964.1"/>
    <property type="molecule type" value="Genomic_DNA"/>
</dbReference>
<protein>
    <recommendedName>
        <fullName evidence="2">DH domain-containing protein</fullName>
    </recommendedName>
</protein>
<feature type="region of interest" description="Disordered" evidence="1">
    <location>
        <begin position="1"/>
        <end position="22"/>
    </location>
</feature>
<dbReference type="GO" id="GO:0030424">
    <property type="term" value="C:axon"/>
    <property type="evidence" value="ECO:0007669"/>
    <property type="project" value="TreeGrafter"/>
</dbReference>
<feature type="region of interest" description="Disordered" evidence="1">
    <location>
        <begin position="925"/>
        <end position="1024"/>
    </location>
</feature>
<dbReference type="GO" id="GO:0005085">
    <property type="term" value="F:guanyl-nucleotide exchange factor activity"/>
    <property type="evidence" value="ECO:0007669"/>
    <property type="project" value="InterPro"/>
</dbReference>
<dbReference type="PANTHER" id="PTHR13217:SF10">
    <property type="entry name" value="PLECKSTRIN HOMOLOGY DOMAIN-CONTAINING FAMILY G MEMBER 6 ISOFORM X1"/>
    <property type="match status" value="1"/>
</dbReference>
<feature type="region of interest" description="Disordered" evidence="1">
    <location>
        <begin position="565"/>
        <end position="624"/>
    </location>
</feature>
<dbReference type="InterPro" id="IPR000219">
    <property type="entry name" value="DH_dom"/>
</dbReference>
<dbReference type="Gene3D" id="1.20.900.10">
    <property type="entry name" value="Dbl homology (DH) domain"/>
    <property type="match status" value="1"/>
</dbReference>
<reference evidence="3" key="1">
    <citation type="journal article" date="2023" name="Science">
        <title>Genome structures resolve the early diversification of teleost fishes.</title>
        <authorList>
            <person name="Parey E."/>
            <person name="Louis A."/>
            <person name="Montfort J."/>
            <person name="Bouchez O."/>
            <person name="Roques C."/>
            <person name="Iampietro C."/>
            <person name="Lluch J."/>
            <person name="Castinel A."/>
            <person name="Donnadieu C."/>
            <person name="Desvignes T."/>
            <person name="Floi Bucao C."/>
            <person name="Jouanno E."/>
            <person name="Wen M."/>
            <person name="Mejri S."/>
            <person name="Dirks R."/>
            <person name="Jansen H."/>
            <person name="Henkel C."/>
            <person name="Chen W.J."/>
            <person name="Zahm M."/>
            <person name="Cabau C."/>
            <person name="Klopp C."/>
            <person name="Thompson A.W."/>
            <person name="Robinson-Rechavi M."/>
            <person name="Braasch I."/>
            <person name="Lecointre G."/>
            <person name="Bobe J."/>
            <person name="Postlethwait J.H."/>
            <person name="Berthelot C."/>
            <person name="Roest Crollius H."/>
            <person name="Guiguen Y."/>
        </authorList>
    </citation>
    <scope>NUCLEOTIDE SEQUENCE</scope>
    <source>
        <strain evidence="3">WJC10195</strain>
    </source>
</reference>
<dbReference type="PROSITE" id="PS50010">
    <property type="entry name" value="DH_2"/>
    <property type="match status" value="1"/>
</dbReference>
<dbReference type="InterPro" id="IPR035899">
    <property type="entry name" value="DBL_dom_sf"/>
</dbReference>
<feature type="compositionally biased region" description="Low complexity" evidence="1">
    <location>
        <begin position="700"/>
        <end position="710"/>
    </location>
</feature>
<evidence type="ECO:0000313" key="3">
    <source>
        <dbReference type="EMBL" id="KAJ8354964.1"/>
    </source>
</evidence>
<proteinExistence type="predicted"/>
<feature type="compositionally biased region" description="Basic and acidic residues" evidence="1">
    <location>
        <begin position="756"/>
        <end position="770"/>
    </location>
</feature>
<keyword evidence="4" id="KW-1185">Reference proteome</keyword>
<feature type="region of interest" description="Disordered" evidence="1">
    <location>
        <begin position="741"/>
        <end position="776"/>
    </location>
</feature>
<feature type="region of interest" description="Disordered" evidence="1">
    <location>
        <begin position="683"/>
        <end position="714"/>
    </location>
</feature>
<organism evidence="3 4">
    <name type="scientific">Synaphobranchus kaupii</name>
    <name type="common">Kaup's arrowtooth eel</name>
    <dbReference type="NCBI Taxonomy" id="118154"/>
    <lineage>
        <taxon>Eukaryota</taxon>
        <taxon>Metazoa</taxon>
        <taxon>Chordata</taxon>
        <taxon>Craniata</taxon>
        <taxon>Vertebrata</taxon>
        <taxon>Euteleostomi</taxon>
        <taxon>Actinopterygii</taxon>
        <taxon>Neopterygii</taxon>
        <taxon>Teleostei</taxon>
        <taxon>Anguilliformes</taxon>
        <taxon>Synaphobranchidae</taxon>
        <taxon>Synaphobranchus</taxon>
    </lineage>
</organism>
<dbReference type="GO" id="GO:0005886">
    <property type="term" value="C:plasma membrane"/>
    <property type="evidence" value="ECO:0007669"/>
    <property type="project" value="TreeGrafter"/>
</dbReference>
<feature type="region of interest" description="Disordered" evidence="1">
    <location>
        <begin position="876"/>
        <end position="912"/>
    </location>
</feature>
<dbReference type="OrthoDB" id="660555at2759"/>
<dbReference type="Proteomes" id="UP001152622">
    <property type="component" value="Chromosome 7"/>
</dbReference>
<name>A0A9Q1IVX5_SYNKA</name>